<accession>A0A2S8FZX3</accession>
<sequence length="70" mass="7861">MGLARVIANDVRKVEEKSHSRFVTYKVGNLRTLGTDRSPNLKADSPTHGRKQYTLERIESFASEGDTMHG</sequence>
<dbReference type="Proteomes" id="UP000238322">
    <property type="component" value="Unassembled WGS sequence"/>
</dbReference>
<gene>
    <name evidence="1" type="ORF">C5Y83_05685</name>
</gene>
<protein>
    <submittedName>
        <fullName evidence="1">Uncharacterized protein</fullName>
    </submittedName>
</protein>
<organism evidence="1 2">
    <name type="scientific">Blastopirellula marina</name>
    <dbReference type="NCBI Taxonomy" id="124"/>
    <lineage>
        <taxon>Bacteria</taxon>
        <taxon>Pseudomonadati</taxon>
        <taxon>Planctomycetota</taxon>
        <taxon>Planctomycetia</taxon>
        <taxon>Pirellulales</taxon>
        <taxon>Pirellulaceae</taxon>
        <taxon>Blastopirellula</taxon>
    </lineage>
</organism>
<reference evidence="1 2" key="1">
    <citation type="submission" date="2018-02" db="EMBL/GenBank/DDBJ databases">
        <title>Comparative genomes isolates from brazilian mangrove.</title>
        <authorList>
            <person name="Araujo J.E."/>
            <person name="Taketani R.G."/>
            <person name="Silva M.C.P."/>
            <person name="Loureco M.V."/>
            <person name="Andreote F.D."/>
        </authorList>
    </citation>
    <scope>NUCLEOTIDE SEQUENCE [LARGE SCALE GENOMIC DNA]</scope>
    <source>
        <strain evidence="1 2">Hex-1 MGV</strain>
    </source>
</reference>
<dbReference type="EMBL" id="PUHY01000005">
    <property type="protein sequence ID" value="PQO37434.1"/>
    <property type="molecule type" value="Genomic_DNA"/>
</dbReference>
<name>A0A2S8FZX3_9BACT</name>
<dbReference type="AlphaFoldDB" id="A0A2S8FZX3"/>
<proteinExistence type="predicted"/>
<evidence type="ECO:0000313" key="2">
    <source>
        <dbReference type="Proteomes" id="UP000238322"/>
    </source>
</evidence>
<evidence type="ECO:0000313" key="1">
    <source>
        <dbReference type="EMBL" id="PQO37434.1"/>
    </source>
</evidence>
<comment type="caution">
    <text evidence="1">The sequence shown here is derived from an EMBL/GenBank/DDBJ whole genome shotgun (WGS) entry which is preliminary data.</text>
</comment>